<reference evidence="2" key="1">
    <citation type="journal article" date="2023" name="Commun. Biol.">
        <title>Genome analysis of Parmales, the sister group of diatoms, reveals the evolutionary specialization of diatoms from phago-mixotrophs to photoautotrophs.</title>
        <authorList>
            <person name="Ban H."/>
            <person name="Sato S."/>
            <person name="Yoshikawa S."/>
            <person name="Yamada K."/>
            <person name="Nakamura Y."/>
            <person name="Ichinomiya M."/>
            <person name="Sato N."/>
            <person name="Blanc-Mathieu R."/>
            <person name="Endo H."/>
            <person name="Kuwata A."/>
            <person name="Ogata H."/>
        </authorList>
    </citation>
    <scope>NUCLEOTIDE SEQUENCE [LARGE SCALE GENOMIC DNA]</scope>
    <source>
        <strain evidence="2">NIES 3699</strain>
    </source>
</reference>
<evidence type="ECO:0000313" key="2">
    <source>
        <dbReference type="Proteomes" id="UP001165160"/>
    </source>
</evidence>
<accession>A0A9W7F217</accession>
<evidence type="ECO:0000313" key="1">
    <source>
        <dbReference type="EMBL" id="GMI00234.1"/>
    </source>
</evidence>
<dbReference type="Gene3D" id="2.10.50.10">
    <property type="entry name" value="Tumor Necrosis Factor Receptor, subunit A, domain 2"/>
    <property type="match status" value="1"/>
</dbReference>
<sequence>MCSLPRTFSLEGSTTCTEGTCPAGQELSSPTECSLCQLNTFSNSFTGELCSPCPTGKFSGYGAVECLLDKPPSIIVSGMCSTQSASDSFYQAK</sequence>
<organism evidence="1 2">
    <name type="scientific">Triparma verrucosa</name>
    <dbReference type="NCBI Taxonomy" id="1606542"/>
    <lineage>
        <taxon>Eukaryota</taxon>
        <taxon>Sar</taxon>
        <taxon>Stramenopiles</taxon>
        <taxon>Ochrophyta</taxon>
        <taxon>Bolidophyceae</taxon>
        <taxon>Parmales</taxon>
        <taxon>Triparmaceae</taxon>
        <taxon>Triparma</taxon>
    </lineage>
</organism>
<proteinExistence type="predicted"/>
<keyword evidence="2" id="KW-1185">Reference proteome</keyword>
<evidence type="ECO:0008006" key="3">
    <source>
        <dbReference type="Google" id="ProtNLM"/>
    </source>
</evidence>
<dbReference type="Proteomes" id="UP001165160">
    <property type="component" value="Unassembled WGS sequence"/>
</dbReference>
<name>A0A9W7F217_9STRA</name>
<dbReference type="AlphaFoldDB" id="A0A9W7F217"/>
<protein>
    <recommendedName>
        <fullName evidence="3">Tyrosine-protein kinase ephrin type A/B receptor-like domain-containing protein</fullName>
    </recommendedName>
</protein>
<comment type="caution">
    <text evidence="1">The sequence shown here is derived from an EMBL/GenBank/DDBJ whole genome shotgun (WGS) entry which is preliminary data.</text>
</comment>
<dbReference type="EMBL" id="BRXX01000245">
    <property type="protein sequence ID" value="GMI00234.1"/>
    <property type="molecule type" value="Genomic_DNA"/>
</dbReference>
<gene>
    <name evidence="1" type="ORF">TrVE_jg8527</name>
</gene>